<evidence type="ECO:0000256" key="4">
    <source>
        <dbReference type="ARBA" id="ARBA00022840"/>
    </source>
</evidence>
<dbReference type="SUPFAM" id="SSF52540">
    <property type="entry name" value="P-loop containing nucleoside triphosphate hydrolases"/>
    <property type="match status" value="1"/>
</dbReference>
<dbReference type="RefSeq" id="WP_380677858.1">
    <property type="nucleotide sequence ID" value="NZ_CP173186.1"/>
</dbReference>
<dbReference type="PROSITE" id="PS00211">
    <property type="entry name" value="ABC_TRANSPORTER_1"/>
    <property type="match status" value="1"/>
</dbReference>
<keyword evidence="4 6" id="KW-0067">ATP-binding</keyword>
<keyword evidence="3" id="KW-0547">Nucleotide-binding</keyword>
<evidence type="ECO:0000259" key="5">
    <source>
        <dbReference type="PROSITE" id="PS50893"/>
    </source>
</evidence>
<evidence type="ECO:0000256" key="2">
    <source>
        <dbReference type="ARBA" id="ARBA00022448"/>
    </source>
</evidence>
<keyword evidence="7" id="KW-1185">Reference proteome</keyword>
<keyword evidence="2" id="KW-0813">Transport</keyword>
<sequence>MNKKKKILEVSNVSHSFQPMSENSNLVLDGINFHVCDREVISILGKSGSGKSTLLRIISGLIIPDFGTVTLGDKKVLGPNPQINMVFQTFAIYPWLTVYQNIAFGLQAQNYSQETIDNQVNKMLHLISLEKYRNAYPRELSGGMRQRVGFARALAVEPELLLLDEPFSSLDIYTGENLRSDLMRIWSTRQIKTRAMVMVTHSVDEAVMMSDRIILLGSKPGTITGNYEITTPRENRTKQAMHDLIEEIGEELSDQIAASV</sequence>
<dbReference type="PROSITE" id="PS50893">
    <property type="entry name" value="ABC_TRANSPORTER_2"/>
    <property type="match status" value="1"/>
</dbReference>
<dbReference type="InterPro" id="IPR017871">
    <property type="entry name" value="ABC_transporter-like_CS"/>
</dbReference>
<comment type="similarity">
    <text evidence="1">Belongs to the ABC transporter superfamily.</text>
</comment>
<dbReference type="InterPro" id="IPR027417">
    <property type="entry name" value="P-loop_NTPase"/>
</dbReference>
<organism evidence="6 7">
    <name type="scientific">Serratia aquatilis</name>
    <dbReference type="NCBI Taxonomy" id="1737515"/>
    <lineage>
        <taxon>Bacteria</taxon>
        <taxon>Pseudomonadati</taxon>
        <taxon>Pseudomonadota</taxon>
        <taxon>Gammaproteobacteria</taxon>
        <taxon>Enterobacterales</taxon>
        <taxon>Yersiniaceae</taxon>
        <taxon>Serratia</taxon>
    </lineage>
</organism>
<evidence type="ECO:0000256" key="3">
    <source>
        <dbReference type="ARBA" id="ARBA00022741"/>
    </source>
</evidence>
<evidence type="ECO:0000256" key="1">
    <source>
        <dbReference type="ARBA" id="ARBA00005417"/>
    </source>
</evidence>
<evidence type="ECO:0000313" key="7">
    <source>
        <dbReference type="Proteomes" id="UP001589792"/>
    </source>
</evidence>
<name>A0ABV6EHF8_9GAMM</name>
<gene>
    <name evidence="6" type="ORF">ACFFJ3_17895</name>
</gene>
<dbReference type="InterPro" id="IPR003439">
    <property type="entry name" value="ABC_transporter-like_ATP-bd"/>
</dbReference>
<dbReference type="PANTHER" id="PTHR42788">
    <property type="entry name" value="TAURINE IMPORT ATP-BINDING PROTEIN-RELATED"/>
    <property type="match status" value="1"/>
</dbReference>
<dbReference type="Pfam" id="PF00005">
    <property type="entry name" value="ABC_tran"/>
    <property type="match status" value="1"/>
</dbReference>
<dbReference type="InterPro" id="IPR003593">
    <property type="entry name" value="AAA+_ATPase"/>
</dbReference>
<dbReference type="GO" id="GO:0005524">
    <property type="term" value="F:ATP binding"/>
    <property type="evidence" value="ECO:0007669"/>
    <property type="project" value="UniProtKB-KW"/>
</dbReference>
<dbReference type="PANTHER" id="PTHR42788:SF13">
    <property type="entry name" value="ALIPHATIC SULFONATES IMPORT ATP-BINDING PROTEIN SSUB"/>
    <property type="match status" value="1"/>
</dbReference>
<dbReference type="InterPro" id="IPR050166">
    <property type="entry name" value="ABC_transporter_ATP-bind"/>
</dbReference>
<evidence type="ECO:0000313" key="6">
    <source>
        <dbReference type="EMBL" id="MFC0228345.1"/>
    </source>
</evidence>
<comment type="caution">
    <text evidence="6">The sequence shown here is derived from an EMBL/GenBank/DDBJ whole genome shotgun (WGS) entry which is preliminary data.</text>
</comment>
<proteinExistence type="inferred from homology"/>
<reference evidence="6 7" key="1">
    <citation type="submission" date="2024-09" db="EMBL/GenBank/DDBJ databases">
        <authorList>
            <person name="Sun Q."/>
            <person name="Mori K."/>
        </authorList>
    </citation>
    <scope>NUCLEOTIDE SEQUENCE [LARGE SCALE GENOMIC DNA]</scope>
    <source>
        <strain evidence="6 7">CCM 8626</strain>
    </source>
</reference>
<protein>
    <submittedName>
        <fullName evidence="6">ABC transporter ATP-binding protein</fullName>
    </submittedName>
</protein>
<dbReference type="Gene3D" id="3.40.50.300">
    <property type="entry name" value="P-loop containing nucleotide triphosphate hydrolases"/>
    <property type="match status" value="1"/>
</dbReference>
<dbReference type="CDD" id="cd03293">
    <property type="entry name" value="ABC_NrtD_SsuB_transporters"/>
    <property type="match status" value="1"/>
</dbReference>
<dbReference type="Proteomes" id="UP001589792">
    <property type="component" value="Unassembled WGS sequence"/>
</dbReference>
<feature type="domain" description="ABC transporter" evidence="5">
    <location>
        <begin position="8"/>
        <end position="243"/>
    </location>
</feature>
<dbReference type="SMART" id="SM00382">
    <property type="entry name" value="AAA"/>
    <property type="match status" value="1"/>
</dbReference>
<accession>A0ABV6EHF8</accession>
<dbReference type="EMBL" id="JBHLXG010000018">
    <property type="protein sequence ID" value="MFC0228345.1"/>
    <property type="molecule type" value="Genomic_DNA"/>
</dbReference>